<dbReference type="Gene3D" id="1.10.10.10">
    <property type="entry name" value="Winged helix-like DNA-binding domain superfamily/Winged helix DNA-binding domain"/>
    <property type="match status" value="1"/>
</dbReference>
<dbReference type="InterPro" id="IPR036388">
    <property type="entry name" value="WH-like_DNA-bd_sf"/>
</dbReference>
<evidence type="ECO:0000259" key="1">
    <source>
        <dbReference type="PROSITE" id="PS50995"/>
    </source>
</evidence>
<dbReference type="PRINTS" id="PR00598">
    <property type="entry name" value="HTHMARR"/>
</dbReference>
<dbReference type="InterPro" id="IPR000835">
    <property type="entry name" value="HTH_MarR-typ"/>
</dbReference>
<dbReference type="SMART" id="SM00347">
    <property type="entry name" value="HTH_MARR"/>
    <property type="match status" value="1"/>
</dbReference>
<dbReference type="PANTHER" id="PTHR33164">
    <property type="entry name" value="TRANSCRIPTIONAL REGULATOR, MARR FAMILY"/>
    <property type="match status" value="1"/>
</dbReference>
<organism evidence="2 3">
    <name type="scientific">Nocardia vinacea</name>
    <dbReference type="NCBI Taxonomy" id="96468"/>
    <lineage>
        <taxon>Bacteria</taxon>
        <taxon>Bacillati</taxon>
        <taxon>Actinomycetota</taxon>
        <taxon>Actinomycetes</taxon>
        <taxon>Mycobacteriales</taxon>
        <taxon>Nocardiaceae</taxon>
        <taxon>Nocardia</taxon>
    </lineage>
</organism>
<reference evidence="2" key="1">
    <citation type="submission" date="2022-10" db="EMBL/GenBank/DDBJ databases">
        <title>The complete genomes of actinobacterial strains from the NBC collection.</title>
        <authorList>
            <person name="Joergensen T.S."/>
            <person name="Alvarez Arevalo M."/>
            <person name="Sterndorff E.B."/>
            <person name="Faurdal D."/>
            <person name="Vuksanovic O."/>
            <person name="Mourched A.-S."/>
            <person name="Charusanti P."/>
            <person name="Shaw S."/>
            <person name="Blin K."/>
            <person name="Weber T."/>
        </authorList>
    </citation>
    <scope>NUCLEOTIDE SEQUENCE</scope>
    <source>
        <strain evidence="2">NBC_01482</strain>
    </source>
</reference>
<dbReference type="Proteomes" id="UP001432062">
    <property type="component" value="Chromosome"/>
</dbReference>
<dbReference type="EMBL" id="CP109441">
    <property type="protein sequence ID" value="WUV43797.1"/>
    <property type="molecule type" value="Genomic_DNA"/>
</dbReference>
<dbReference type="InterPro" id="IPR039422">
    <property type="entry name" value="MarR/SlyA-like"/>
</dbReference>
<proteinExistence type="predicted"/>
<protein>
    <submittedName>
        <fullName evidence="2">MarR family transcriptional regulator</fullName>
    </submittedName>
</protein>
<evidence type="ECO:0000313" key="2">
    <source>
        <dbReference type="EMBL" id="WUV43797.1"/>
    </source>
</evidence>
<accession>A0ABZ1YKP1</accession>
<sequence>MEIAHEDTPGRLRALPTRLVNQVAILANRATERAFEATGSRRYHYALLATLGEFGPASQAELGRRTRIDRSDIVAALNDLAERGLIERTPDPSDRRRNIVTITKAGTRHLDELDQRIEGAQDDLLTALSAAERRELVRLLTRILDDHVQG</sequence>
<evidence type="ECO:0000313" key="3">
    <source>
        <dbReference type="Proteomes" id="UP001432062"/>
    </source>
</evidence>
<dbReference type="InterPro" id="IPR036390">
    <property type="entry name" value="WH_DNA-bd_sf"/>
</dbReference>
<dbReference type="SUPFAM" id="SSF46785">
    <property type="entry name" value="Winged helix' DNA-binding domain"/>
    <property type="match status" value="1"/>
</dbReference>
<dbReference type="PANTHER" id="PTHR33164:SF43">
    <property type="entry name" value="HTH-TYPE TRANSCRIPTIONAL REPRESSOR YETL"/>
    <property type="match status" value="1"/>
</dbReference>
<gene>
    <name evidence="2" type="ORF">OG563_31915</name>
</gene>
<dbReference type="PROSITE" id="PS50995">
    <property type="entry name" value="HTH_MARR_2"/>
    <property type="match status" value="1"/>
</dbReference>
<keyword evidence="3" id="KW-1185">Reference proteome</keyword>
<name>A0ABZ1YKP1_9NOCA</name>
<dbReference type="Pfam" id="PF12802">
    <property type="entry name" value="MarR_2"/>
    <property type="match status" value="1"/>
</dbReference>
<feature type="domain" description="HTH marR-type" evidence="1">
    <location>
        <begin position="13"/>
        <end position="145"/>
    </location>
</feature>
<dbReference type="RefSeq" id="WP_327096954.1">
    <property type="nucleotide sequence ID" value="NZ_CP109149.1"/>
</dbReference>